<evidence type="ECO:0000313" key="2">
    <source>
        <dbReference type="Proteomes" id="UP000596661"/>
    </source>
</evidence>
<dbReference type="Gene3D" id="3.60.10.10">
    <property type="entry name" value="Endonuclease/exonuclease/phosphatase"/>
    <property type="match status" value="1"/>
</dbReference>
<dbReference type="PANTHER" id="PTHR33710:SF81">
    <property type="entry name" value="ENDONUCLEASE_EXONUCLEASE_PHOSPHATASE DOMAIN-CONTAINING PROTEIN"/>
    <property type="match status" value="1"/>
</dbReference>
<dbReference type="Gramene" id="evm.model.01.974">
    <property type="protein sequence ID" value="cds.evm.model.01.974"/>
    <property type="gene ID" value="evm.TU.01.974"/>
</dbReference>
<reference evidence="1" key="1">
    <citation type="submission" date="2018-11" db="EMBL/GenBank/DDBJ databases">
        <authorList>
            <person name="Grassa J C."/>
        </authorList>
    </citation>
    <scope>NUCLEOTIDE SEQUENCE [LARGE SCALE GENOMIC DNA]</scope>
</reference>
<sequence>MNGNLLLVHIAKELDILPWIVGKKEGKKAEWVVKKQAGKNQAAGEVTGEDGFMPTEKIWKEKIKEKQAASVVAVASFHVTFTYAFNDGEGRKKLWQDLQELATVKTWIVIGDFNDILAKEERIGKPVSASYFTWTNKQHGEDRIYYKIDRALANQVWLGDHPTTEVVFMNESVFDHTPSVLNFHNKIVSGRKSFKYFKMWENHLNYADIVQQTWQQHFNVTKMFCIVSKLKSMKTSLKVLNTQHFTDIQAKEAQARVQLDDCQNLL</sequence>
<dbReference type="InterPro" id="IPR036691">
    <property type="entry name" value="Endo/exonu/phosph_ase_sf"/>
</dbReference>
<name>A0A803NRP7_CANSA</name>
<organism evidence="1 2">
    <name type="scientific">Cannabis sativa</name>
    <name type="common">Hemp</name>
    <name type="synonym">Marijuana</name>
    <dbReference type="NCBI Taxonomy" id="3483"/>
    <lineage>
        <taxon>Eukaryota</taxon>
        <taxon>Viridiplantae</taxon>
        <taxon>Streptophyta</taxon>
        <taxon>Embryophyta</taxon>
        <taxon>Tracheophyta</taxon>
        <taxon>Spermatophyta</taxon>
        <taxon>Magnoliopsida</taxon>
        <taxon>eudicotyledons</taxon>
        <taxon>Gunneridae</taxon>
        <taxon>Pentapetalae</taxon>
        <taxon>rosids</taxon>
        <taxon>fabids</taxon>
        <taxon>Rosales</taxon>
        <taxon>Cannabaceae</taxon>
        <taxon>Cannabis</taxon>
    </lineage>
</organism>
<protein>
    <recommendedName>
        <fullName evidence="3">Endonuclease/exonuclease/phosphatase domain-containing protein</fullName>
    </recommendedName>
</protein>
<dbReference type="SUPFAM" id="SSF56219">
    <property type="entry name" value="DNase I-like"/>
    <property type="match status" value="1"/>
</dbReference>
<evidence type="ECO:0000313" key="1">
    <source>
        <dbReference type="EnsemblPlants" id="cds.evm.model.01.974"/>
    </source>
</evidence>
<dbReference type="PANTHER" id="PTHR33710">
    <property type="entry name" value="BNAC02G09200D PROTEIN"/>
    <property type="match status" value="1"/>
</dbReference>
<dbReference type="EMBL" id="UZAU01000018">
    <property type="status" value="NOT_ANNOTATED_CDS"/>
    <property type="molecule type" value="Genomic_DNA"/>
</dbReference>
<accession>A0A803NRP7</accession>
<proteinExistence type="predicted"/>
<dbReference type="AlphaFoldDB" id="A0A803NRP7"/>
<dbReference type="Proteomes" id="UP000596661">
    <property type="component" value="Chromosome 1"/>
</dbReference>
<evidence type="ECO:0008006" key="3">
    <source>
        <dbReference type="Google" id="ProtNLM"/>
    </source>
</evidence>
<keyword evidence="2" id="KW-1185">Reference proteome</keyword>
<reference evidence="1" key="2">
    <citation type="submission" date="2021-03" db="UniProtKB">
        <authorList>
            <consortium name="EnsemblPlants"/>
        </authorList>
    </citation>
    <scope>IDENTIFICATION</scope>
</reference>
<dbReference type="EnsemblPlants" id="evm.model.01.974">
    <property type="protein sequence ID" value="cds.evm.model.01.974"/>
    <property type="gene ID" value="evm.TU.01.974"/>
</dbReference>
<dbReference type="OMA" id="TQMGLYD"/>